<dbReference type="KEGG" id="blin:BLSMQ_0202"/>
<feature type="domain" description="Peptidase M20 dimerisation" evidence="5">
    <location>
        <begin position="238"/>
        <end position="390"/>
    </location>
</feature>
<dbReference type="SUPFAM" id="SSF55031">
    <property type="entry name" value="Bacterial exopeptidase dimerisation domain"/>
    <property type="match status" value="1"/>
</dbReference>
<feature type="region of interest" description="Disordered" evidence="4">
    <location>
        <begin position="497"/>
        <end position="519"/>
    </location>
</feature>
<evidence type="ECO:0000256" key="4">
    <source>
        <dbReference type="SAM" id="MobiDB-lite"/>
    </source>
</evidence>
<dbReference type="SUPFAM" id="SSF53187">
    <property type="entry name" value="Zn-dependent exopeptidases"/>
    <property type="match status" value="1"/>
</dbReference>
<evidence type="ECO:0000256" key="2">
    <source>
        <dbReference type="ARBA" id="ARBA00022723"/>
    </source>
</evidence>
<dbReference type="eggNOG" id="COG0624">
    <property type="taxonomic scope" value="Bacteria"/>
</dbReference>
<name>A0A1D7VYY5_BREAU</name>
<dbReference type="PANTHER" id="PTHR43270:SF12">
    <property type="entry name" value="SUCCINYL-DIAMINOPIMELATE DESUCCINYLASE"/>
    <property type="match status" value="1"/>
</dbReference>
<evidence type="ECO:0000259" key="5">
    <source>
        <dbReference type="Pfam" id="PF07687"/>
    </source>
</evidence>
<protein>
    <submittedName>
        <fullName evidence="6">Acetylornithine deacetylase/Succinyl-diaminopimelate desuccinylase-related deacylase</fullName>
    </submittedName>
</protein>
<dbReference type="InterPro" id="IPR011650">
    <property type="entry name" value="Peptidase_M20_dimer"/>
</dbReference>
<dbReference type="PANTHER" id="PTHR43270">
    <property type="entry name" value="BETA-ALA-HIS DIPEPTIDASE"/>
    <property type="match status" value="1"/>
</dbReference>
<accession>A0A1D7VYY5</accession>
<keyword evidence="1" id="KW-0645">Protease</keyword>
<dbReference type="NCBIfam" id="NF005478">
    <property type="entry name" value="PRK07079.1"/>
    <property type="match status" value="1"/>
</dbReference>
<dbReference type="GO" id="GO:0046872">
    <property type="term" value="F:metal ion binding"/>
    <property type="evidence" value="ECO:0007669"/>
    <property type="project" value="UniProtKB-KW"/>
</dbReference>
<dbReference type="InterPro" id="IPR002933">
    <property type="entry name" value="Peptidase_M20"/>
</dbReference>
<dbReference type="PATRIC" id="fig|1703.10.peg.210"/>
<organism evidence="6 7">
    <name type="scientific">Brevibacterium aurantiacum</name>
    <dbReference type="NCBI Taxonomy" id="273384"/>
    <lineage>
        <taxon>Bacteria</taxon>
        <taxon>Bacillati</taxon>
        <taxon>Actinomycetota</taxon>
        <taxon>Actinomycetes</taxon>
        <taxon>Micrococcales</taxon>
        <taxon>Brevibacteriaceae</taxon>
        <taxon>Brevibacterium</taxon>
    </lineage>
</organism>
<dbReference type="EMBL" id="CP017150">
    <property type="protein sequence ID" value="AOP51924.1"/>
    <property type="molecule type" value="Genomic_DNA"/>
</dbReference>
<dbReference type="Gene3D" id="3.40.630.10">
    <property type="entry name" value="Zn peptidases"/>
    <property type="match status" value="1"/>
</dbReference>
<dbReference type="AlphaFoldDB" id="A0A1D7VYY5"/>
<dbReference type="Gene3D" id="3.30.70.360">
    <property type="match status" value="1"/>
</dbReference>
<dbReference type="InterPro" id="IPR036264">
    <property type="entry name" value="Bact_exopeptidase_dim_dom"/>
</dbReference>
<dbReference type="Pfam" id="PF07687">
    <property type="entry name" value="M20_dimer"/>
    <property type="match status" value="1"/>
</dbReference>
<dbReference type="Pfam" id="PF01546">
    <property type="entry name" value="Peptidase_M20"/>
    <property type="match status" value="2"/>
</dbReference>
<dbReference type="InterPro" id="IPR051458">
    <property type="entry name" value="Cyt/Met_Dipeptidase"/>
</dbReference>
<dbReference type="GO" id="GO:0006508">
    <property type="term" value="P:proteolysis"/>
    <property type="evidence" value="ECO:0007669"/>
    <property type="project" value="UniProtKB-KW"/>
</dbReference>
<dbReference type="RefSeq" id="WP_208596121.1">
    <property type="nucleotide sequence ID" value="NZ_CP017150.1"/>
</dbReference>
<dbReference type="GO" id="GO:0008233">
    <property type="term" value="F:peptidase activity"/>
    <property type="evidence" value="ECO:0007669"/>
    <property type="project" value="UniProtKB-KW"/>
</dbReference>
<feature type="compositionally biased region" description="Basic and acidic residues" evidence="4">
    <location>
        <begin position="502"/>
        <end position="511"/>
    </location>
</feature>
<keyword evidence="2" id="KW-0479">Metal-binding</keyword>
<evidence type="ECO:0000256" key="1">
    <source>
        <dbReference type="ARBA" id="ARBA00022670"/>
    </source>
</evidence>
<evidence type="ECO:0000256" key="3">
    <source>
        <dbReference type="ARBA" id="ARBA00022801"/>
    </source>
</evidence>
<dbReference type="Proteomes" id="UP000094793">
    <property type="component" value="Chromosome"/>
</dbReference>
<sequence>MTSDHSSGNRDTARMTVTQAAGEFVRSQAFFDLLAARVARRTESQAPGNGAAAHAYLAEEVAPELAALGFATTIHDNPESDEHPLLIAARNEDPDLPTVLLYGHGDVQFAHDSQWSEGLDPWVLTRDGDRLYGRGSADNKGQHTVNSLALKIVLETLGGEVGNGDGDGGDGNGGSAVSVAGSGTLGYNVKILMETAEEAGSLGLKAFAAAHTAELDADLFLASDGPRIAAEYPTLFLGSRGALGFTLVVHDRDGDHHSGNWGGKLRNAATVLAAAINALVDGNGVIRIPALRPADPPASVLEAVAKLPEVVEAGSPEVDPDWGEPGLTSAEKVFAFNVIEVLALDAGNPAQVVNAIPGKAEAHMQLRYVVGTDVDDFEDKVRAHLESQGIHGVDVLVEHCMPATRLDPNARVVAAAAESIKQTTGLEAAIEPNLGGTIPNDVFAEVLGLPTVWVPHSYPGCNQHAPDEHALTSILEQGAEIMAGMFWDMRQNPDGWFTSKSTRTEAGERSTDAAPSDVR</sequence>
<evidence type="ECO:0000313" key="6">
    <source>
        <dbReference type="EMBL" id="AOP51924.1"/>
    </source>
</evidence>
<proteinExistence type="predicted"/>
<reference evidence="7" key="1">
    <citation type="submission" date="2016-09" db="EMBL/GenBank/DDBJ databases">
        <title>Complete Genome Sequence of Brevibacterium linens SMQ-1335.</title>
        <authorList>
            <person name="de Melo A.G."/>
            <person name="Labrie S.J."/>
            <person name="Dumaresq J."/>
            <person name="Roberts R.J."/>
            <person name="Tremblay D.M."/>
            <person name="Moineau S."/>
        </authorList>
    </citation>
    <scope>NUCLEOTIDE SEQUENCE [LARGE SCALE GENOMIC DNA]</scope>
    <source>
        <strain evidence="7">SMQ-1335</strain>
    </source>
</reference>
<gene>
    <name evidence="6" type="ORF">BLSMQ_0202</name>
</gene>
<keyword evidence="3" id="KW-0378">Hydrolase</keyword>
<evidence type="ECO:0000313" key="7">
    <source>
        <dbReference type="Proteomes" id="UP000094793"/>
    </source>
</evidence>